<feature type="transmembrane region" description="Helical" evidence="7">
    <location>
        <begin position="216"/>
        <end position="237"/>
    </location>
</feature>
<keyword evidence="10" id="KW-1185">Reference proteome</keyword>
<keyword evidence="3" id="KW-1003">Cell membrane</keyword>
<dbReference type="PANTHER" id="PTHR30012:SF0">
    <property type="entry name" value="TYPE II SECRETION SYSTEM PROTEIN F-RELATED"/>
    <property type="match status" value="1"/>
</dbReference>
<evidence type="ECO:0000256" key="5">
    <source>
        <dbReference type="ARBA" id="ARBA00022989"/>
    </source>
</evidence>
<sequence length="399" mass="43723">MPRYRYRAVNAAGQIVKGQLSALHEADLQAQLDAAGLSPIRFGVVRQITLRAQRLPQREMINLLFHLQMLLRSGVSVLDALADLRDGADSLQLRQVAAALMDRIQNGSTLASAMGADPAVFSDVMVHLVRSGEVTGQLAEVLAELVRSLKWQSELAAQTKKLILYPAFVTVTITGVVVFLMVYLVPQLVGFIANMGQDIPLQTRILIWLSNAFVNYWWLILPTPVALVVGLGIAARVNEQVRFRLHQAMLALPIVGPVIRKIILARLMDSFALMYRTGIPVIDALGYCERVTGNLPVQQAIARVQERIATGSAISEAFAQENLFPALVVRMLRVGEVTGALDEALANVSYFFTRDIEEAIGRVQALIEPVLTVTLGLILGWIMLAVLGPIYDTISKIKA</sequence>
<dbReference type="Proteomes" id="UP000246483">
    <property type="component" value="Unassembled WGS sequence"/>
</dbReference>
<dbReference type="EMBL" id="QGUB01000002">
    <property type="protein sequence ID" value="PWW47689.1"/>
    <property type="molecule type" value="Genomic_DNA"/>
</dbReference>
<feature type="transmembrane region" description="Helical" evidence="7">
    <location>
        <begin position="370"/>
        <end position="391"/>
    </location>
</feature>
<feature type="domain" description="Type II secretion system protein GspF" evidence="8">
    <location>
        <begin position="269"/>
        <end position="389"/>
    </location>
</feature>
<evidence type="ECO:0000313" key="9">
    <source>
        <dbReference type="EMBL" id="PWW47689.1"/>
    </source>
</evidence>
<feature type="transmembrane region" description="Helical" evidence="7">
    <location>
        <begin position="162"/>
        <end position="185"/>
    </location>
</feature>
<evidence type="ECO:0000313" key="10">
    <source>
        <dbReference type="Proteomes" id="UP000246483"/>
    </source>
</evidence>
<dbReference type="InterPro" id="IPR003004">
    <property type="entry name" value="GspF/PilC"/>
</dbReference>
<dbReference type="PRINTS" id="PR00812">
    <property type="entry name" value="BCTERIALGSPF"/>
</dbReference>
<dbReference type="Pfam" id="PF00482">
    <property type="entry name" value="T2SSF"/>
    <property type="match status" value="2"/>
</dbReference>
<protein>
    <submittedName>
        <fullName evidence="9">Type IV pilus assembly protein PilC</fullName>
    </submittedName>
</protein>
<evidence type="ECO:0000256" key="3">
    <source>
        <dbReference type="ARBA" id="ARBA00022475"/>
    </source>
</evidence>
<evidence type="ECO:0000256" key="4">
    <source>
        <dbReference type="ARBA" id="ARBA00022692"/>
    </source>
</evidence>
<gene>
    <name evidence="9" type="ORF">DFR36_10262</name>
</gene>
<evidence type="ECO:0000256" key="7">
    <source>
        <dbReference type="SAM" id="Phobius"/>
    </source>
</evidence>
<name>A0A317RDL9_9BURK</name>
<comment type="caution">
    <text evidence="9">The sequence shown here is derived from an EMBL/GenBank/DDBJ whole genome shotgun (WGS) entry which is preliminary data.</text>
</comment>
<dbReference type="InterPro" id="IPR018076">
    <property type="entry name" value="T2SS_GspF_dom"/>
</dbReference>
<feature type="domain" description="Type II secretion system protein GspF" evidence="8">
    <location>
        <begin position="66"/>
        <end position="186"/>
    </location>
</feature>
<evidence type="ECO:0000256" key="1">
    <source>
        <dbReference type="ARBA" id="ARBA00004651"/>
    </source>
</evidence>
<comment type="similarity">
    <text evidence="2">Belongs to the GSP F family.</text>
</comment>
<dbReference type="AlphaFoldDB" id="A0A317RDL9"/>
<dbReference type="Gene3D" id="1.20.81.30">
    <property type="entry name" value="Type II secretion system (T2SS), domain F"/>
    <property type="match status" value="2"/>
</dbReference>
<evidence type="ECO:0000256" key="2">
    <source>
        <dbReference type="ARBA" id="ARBA00005745"/>
    </source>
</evidence>
<dbReference type="GO" id="GO:0005886">
    <property type="term" value="C:plasma membrane"/>
    <property type="evidence" value="ECO:0007669"/>
    <property type="project" value="UniProtKB-SubCell"/>
</dbReference>
<proteinExistence type="inferred from homology"/>
<dbReference type="RefSeq" id="WP_019373332.1">
    <property type="nucleotide sequence ID" value="NZ_ALEE01000242.1"/>
</dbReference>
<reference evidence="9 10" key="1">
    <citation type="submission" date="2018-05" db="EMBL/GenBank/DDBJ databases">
        <title>Genomic Encyclopedia of Type Strains, Phase IV (KMG-IV): sequencing the most valuable type-strain genomes for metagenomic binning, comparative biology and taxonomic classification.</title>
        <authorList>
            <person name="Goeker M."/>
        </authorList>
    </citation>
    <scope>NUCLEOTIDE SEQUENCE [LARGE SCALE GENOMIC DNA]</scope>
    <source>
        <strain evidence="9 10">DSM 26006</strain>
    </source>
</reference>
<dbReference type="PANTHER" id="PTHR30012">
    <property type="entry name" value="GENERAL SECRETION PATHWAY PROTEIN"/>
    <property type="match status" value="1"/>
</dbReference>
<evidence type="ECO:0000256" key="6">
    <source>
        <dbReference type="ARBA" id="ARBA00023136"/>
    </source>
</evidence>
<dbReference type="OrthoDB" id="9805682at2"/>
<comment type="subcellular location">
    <subcellularLocation>
        <location evidence="1">Cell membrane</location>
        <topology evidence="1">Multi-pass membrane protein</topology>
    </subcellularLocation>
</comment>
<keyword evidence="4 7" id="KW-0812">Transmembrane</keyword>
<keyword evidence="5 7" id="KW-1133">Transmembrane helix</keyword>
<organism evidence="9 10">
    <name type="scientific">Melaminivora alkalimesophila</name>
    <dbReference type="NCBI Taxonomy" id="1165852"/>
    <lineage>
        <taxon>Bacteria</taxon>
        <taxon>Pseudomonadati</taxon>
        <taxon>Pseudomonadota</taxon>
        <taxon>Betaproteobacteria</taxon>
        <taxon>Burkholderiales</taxon>
        <taxon>Comamonadaceae</taxon>
        <taxon>Melaminivora</taxon>
    </lineage>
</organism>
<dbReference type="InterPro" id="IPR042094">
    <property type="entry name" value="T2SS_GspF_sf"/>
</dbReference>
<keyword evidence="6 7" id="KW-0472">Membrane</keyword>
<evidence type="ECO:0000259" key="8">
    <source>
        <dbReference type="Pfam" id="PF00482"/>
    </source>
</evidence>
<accession>A0A317RDL9</accession>